<dbReference type="Proteomes" id="UP001143856">
    <property type="component" value="Unassembled WGS sequence"/>
</dbReference>
<dbReference type="EMBL" id="JAPDGR010001303">
    <property type="protein sequence ID" value="KAJ2984409.1"/>
    <property type="molecule type" value="Genomic_DNA"/>
</dbReference>
<sequence length="598" mass="66748">MPLTRYQRLALPRTTYGVKGGSLSWWLLELASLNGGPKILGAQVPAGDRLGTSQNTESRNEWVVQRSRIGRFVILIDCTNSMTEYIATVKEQVVDIVDDAKRAFLNQAHVRVAIVAYRDHNDSPNAFANVSIVEFLDFTPDANIVKQFVGCLETGWGKDIPEDVLGGIRQAINASWKQKTRCIIHIGDAPPHGRNLHDMGDDWDDYPQPGSEPHSLTYEPLIQRLVALKINYVLLRITDGTDRMALKFGEIYKSAQAQVKLLQSNRFYEYSRGSGASGSRESVKSSATAAFQFEELELGVSFQALRHLVSVSITRSVTRTAGGLTKALSQKRSKTRSTHDGVTKPGKYLTAVQEEEEEEEGEEEEDESSIQVPVEKVKPQWNTPGWLDQKLAMQGLCPDMPRHSTDTLRNMMTQDENIKLGFIQLEIQTRSKPFDQGAMRTASYARTSASTDRFVVKAFKKAHKDLAFVTEEMKGQALCKAFALEFNALLDPKYSLDFVVTAALQPRSRAGACISIEPFIDGHYVKYNNNGPYVNEDLPDDPCNQAAQAFSHFTFERSWGHFLVNDLQGVGNLLTDPAIQTKDPERFKLCDANMNAEG</sequence>
<keyword evidence="2" id="KW-1185">Reference proteome</keyword>
<organism evidence="1 2">
    <name type="scientific">Xylaria curta</name>
    <dbReference type="NCBI Taxonomy" id="42375"/>
    <lineage>
        <taxon>Eukaryota</taxon>
        <taxon>Fungi</taxon>
        <taxon>Dikarya</taxon>
        <taxon>Ascomycota</taxon>
        <taxon>Pezizomycotina</taxon>
        <taxon>Sordariomycetes</taxon>
        <taxon>Xylariomycetidae</taxon>
        <taxon>Xylariales</taxon>
        <taxon>Xylariaceae</taxon>
        <taxon>Xylaria</taxon>
    </lineage>
</organism>
<protein>
    <submittedName>
        <fullName evidence="1">Uncharacterized protein</fullName>
    </submittedName>
</protein>
<accession>A0ACC1NZS1</accession>
<proteinExistence type="predicted"/>
<gene>
    <name evidence="1" type="ORF">NUW58_g6073</name>
</gene>
<evidence type="ECO:0000313" key="2">
    <source>
        <dbReference type="Proteomes" id="UP001143856"/>
    </source>
</evidence>
<name>A0ACC1NZS1_9PEZI</name>
<evidence type="ECO:0000313" key="1">
    <source>
        <dbReference type="EMBL" id="KAJ2984409.1"/>
    </source>
</evidence>
<reference evidence="1" key="1">
    <citation type="submission" date="2022-10" db="EMBL/GenBank/DDBJ databases">
        <title>Genome Sequence of Xylaria curta.</title>
        <authorList>
            <person name="Buettner E."/>
        </authorList>
    </citation>
    <scope>NUCLEOTIDE SEQUENCE</scope>
    <source>
        <strain evidence="1">Babe10</strain>
    </source>
</reference>
<comment type="caution">
    <text evidence="1">The sequence shown here is derived from an EMBL/GenBank/DDBJ whole genome shotgun (WGS) entry which is preliminary data.</text>
</comment>